<proteinExistence type="predicted"/>
<sequence length="1753" mass="195907">MEQDEWILDARIWNGANTVKIVSQIAYDFSQAVSIFTTDADASVVNVKNIRLETQYRGMCTFSSIDMMNGTLIKNALFVFDVDLLIPKNCMDVEISFANSISGQLENVSLIGNIRITTEAGIKPTFKLSQLGGHIFNKNNQDYLLNSYFTNLTYFINGAVVDGNSTNVFVYPNNFDNVQVATKNHNSIDTKIQQASINSCTGKQNISVTEAAALHPGLIQEWYEQRLDLLEWKQTHSKYYYSDFDSNGDIIIDSQKSEQRAYYGGNTPVAIFLKDGTTIECPTFYQPFDKTCQSSCDTKVFGPFCLKDCTGMYATDNDNNNCYKRCPADLGFVLINKVCTKCSTLAVDQGQCTSAPSCPQGYIPVGMGCYAEQQHVQNYVIESCSTVCEPGKVMNQAICDSSCNDGYIKQLSLRTCVQCTSDYNGGKFWNRLTQSCTDKCQYYNGTFCEELGGVYCPLFYVADGKNVCIDKCDAIYKYLVESEKQCYQACPSAFSMTDPIDMKCLVSCKNLFYNFANGVKTCLPSCDISNFKAIEADKSTTDYRCESSCAAFEDKPYSDNHMCVPFCPSSKKFVHSDKITCVDTCSFYKVSGQNLQCQDSCAGQFNGVDTKYDNTQLRCEDNCSLFSSVKFTQDELCEDKCSGIKPYFVTGNICVSQCYDQVSEKFLNEASNQCVSSCDSQTYYRDNANQFLFCSPSACAPTNFTGVESYHASYMRCESSCSAFSDLKYSDSQTCIKACPDTKKFSDSDLTCHSQCPLTLFTEGNSCVKQCATGNYSISDDTRTCENACPIYSYLDSDNMRVCVQTCPEASPLINALTQECTAACDQPFYTIVGNTVNCLTKCEFVHGIDVKFSETMERCEQSCLMFSSVKFTQDELCEDKCSGIKPYFVTGNICVSQCYDQVSEKFLNEASNQCVSSCDSQTYYRDNANQFLFCSPSACAPTNFTGVESYHASYMRCESSCSAFSDLKYSDSQTCIKACPDTKKYFDSSLFCYLSCPQNIQYAELNNLCVAQCASGNSETVQGLQKFKCVGQCDHYHVTLKGINVCVDSCTDQKNKQYINQITKECVDTCESKLYSVIKTHDKISYVCQSNCNSKVHGFDNSINTNMERCESTCDQFSSLKFTQDNTCVDKCIGDKPYYIPGNICVNRCIDYKETKFVDHKSNACVKSCEHLMYRIDAVSGIVFCLENCDTGKRGVDTKYDQDIYRCEDNCSLFSSVKFTQDELCEDKCSGIKPYFVTGNICVSQCYDQVSEKFLNEASNQCVSSCDSQTYYRDNANQFLFCSPSACAPTNFTGVESYHASYMRCESSCSAFSDLKYSDSQTCIKACPDTKKFSDSDLTCHSQCPLTLFTEGNSCVKQCATGNYSISDDTRTCENACPIYSYLDSDNMRVCVQTCPEASPLINALTQECTAACDQPFYTIVGNTVNCLTKCEFVHGIDVKFSETMERCEQSCLMFSSEKFTMNDLCIDKCTEAKPFSSVDNVCVDNCYQQKSLRYVGDGNRCVSKCDFYKIIGKDTQCVKGCDQLEVRLVSQEQTFCYKDCGLQVYHPIKNECVDSCSGEYVSFSKVCMLSCPEGFQKSNNLCTANKSGNKTIMLTAIGATVAILIIVVILAIIYKKRKANTKGTKKTSKVSKAGKDTMYYARRLDLDQKDKKVRNTKKAGQRVNLLDERPPQYVQMKNSVTHQKDSVSIRDSFSIRDSVNSRSRTASINQRRNSNSMDQFANVQNNSSNDNLLHKQVSSKLQTTLGEQPVW</sequence>
<reference evidence="3" key="1">
    <citation type="submission" date="2023-06" db="EMBL/GenBank/DDBJ databases">
        <authorList>
            <person name="Kurt Z."/>
        </authorList>
    </citation>
    <scope>NUCLEOTIDE SEQUENCE</scope>
</reference>
<keyword evidence="2" id="KW-0812">Transmembrane</keyword>
<dbReference type="SUPFAM" id="SSF57184">
    <property type="entry name" value="Growth factor receptor domain"/>
    <property type="match status" value="1"/>
</dbReference>
<organism evidence="3">
    <name type="scientific">Hexamita inflata</name>
    <dbReference type="NCBI Taxonomy" id="28002"/>
    <lineage>
        <taxon>Eukaryota</taxon>
        <taxon>Metamonada</taxon>
        <taxon>Diplomonadida</taxon>
        <taxon>Hexamitidae</taxon>
        <taxon>Hexamitinae</taxon>
        <taxon>Hexamita</taxon>
    </lineage>
</organism>
<accession>A0AA86PLW3</accession>
<feature type="transmembrane region" description="Helical" evidence="2">
    <location>
        <begin position="1594"/>
        <end position="1616"/>
    </location>
</feature>
<evidence type="ECO:0000313" key="5">
    <source>
        <dbReference type="Proteomes" id="UP001642409"/>
    </source>
</evidence>
<feature type="region of interest" description="Disordered" evidence="1">
    <location>
        <begin position="1700"/>
        <end position="1732"/>
    </location>
</feature>
<name>A0AA86PLW3_9EUKA</name>
<keyword evidence="2" id="KW-1133">Transmembrane helix</keyword>
<dbReference type="EMBL" id="CAXDID020000030">
    <property type="protein sequence ID" value="CAL5993217.1"/>
    <property type="molecule type" value="Genomic_DNA"/>
</dbReference>
<evidence type="ECO:0000256" key="1">
    <source>
        <dbReference type="SAM" id="MobiDB-lite"/>
    </source>
</evidence>
<dbReference type="InterPro" id="IPR009030">
    <property type="entry name" value="Growth_fac_rcpt_cys_sf"/>
</dbReference>
<reference evidence="4 5" key="2">
    <citation type="submission" date="2024-07" db="EMBL/GenBank/DDBJ databases">
        <authorList>
            <person name="Akdeniz Z."/>
        </authorList>
    </citation>
    <scope>NUCLEOTIDE SEQUENCE [LARGE SCALE GENOMIC DNA]</scope>
</reference>
<evidence type="ECO:0000313" key="4">
    <source>
        <dbReference type="EMBL" id="CAL5993217.1"/>
    </source>
</evidence>
<keyword evidence="2" id="KW-0472">Membrane</keyword>
<evidence type="ECO:0000313" key="3">
    <source>
        <dbReference type="EMBL" id="CAI9941821.1"/>
    </source>
</evidence>
<dbReference type="Proteomes" id="UP001642409">
    <property type="component" value="Unassembled WGS sequence"/>
</dbReference>
<dbReference type="EMBL" id="CATOUU010000697">
    <property type="protein sequence ID" value="CAI9941821.1"/>
    <property type="molecule type" value="Genomic_DNA"/>
</dbReference>
<protein>
    <submittedName>
        <fullName evidence="3">Uncharacterized protein</fullName>
    </submittedName>
</protein>
<evidence type="ECO:0000256" key="2">
    <source>
        <dbReference type="SAM" id="Phobius"/>
    </source>
</evidence>
<gene>
    <name evidence="4" type="ORF">HINF_LOCUS12954</name>
    <name evidence="3" type="ORF">HINF_LOCUS29466</name>
</gene>
<comment type="caution">
    <text evidence="3">The sequence shown here is derived from an EMBL/GenBank/DDBJ whole genome shotgun (WGS) entry which is preliminary data.</text>
</comment>
<keyword evidence="5" id="KW-1185">Reference proteome</keyword>